<organism evidence="1 2">
    <name type="scientific">Ooceraea biroi</name>
    <name type="common">Clonal raider ant</name>
    <name type="synonym">Cerapachys biroi</name>
    <dbReference type="NCBI Taxonomy" id="2015173"/>
    <lineage>
        <taxon>Eukaryota</taxon>
        <taxon>Metazoa</taxon>
        <taxon>Ecdysozoa</taxon>
        <taxon>Arthropoda</taxon>
        <taxon>Hexapoda</taxon>
        <taxon>Insecta</taxon>
        <taxon>Pterygota</taxon>
        <taxon>Neoptera</taxon>
        <taxon>Endopterygota</taxon>
        <taxon>Hymenoptera</taxon>
        <taxon>Apocrita</taxon>
        <taxon>Aculeata</taxon>
        <taxon>Formicoidea</taxon>
        <taxon>Formicidae</taxon>
        <taxon>Dorylinae</taxon>
        <taxon>Ooceraea</taxon>
    </lineage>
</organism>
<name>A0A026W7E8_OOCBI</name>
<gene>
    <name evidence="1" type="ORF">X777_09788</name>
</gene>
<proteinExistence type="predicted"/>
<sequence>MKLAQECFEGKYKFLLGSRLNQDALENIFSQIRKRAGMKPSALNVLKVLKLICLSQFMSDTKNTNYSTDNDLHLLDYCQLGNIYWIHSVEKADQ</sequence>
<keyword evidence="2" id="KW-1185">Reference proteome</keyword>
<evidence type="ECO:0000313" key="2">
    <source>
        <dbReference type="Proteomes" id="UP000053097"/>
    </source>
</evidence>
<evidence type="ECO:0000313" key="1">
    <source>
        <dbReference type="EMBL" id="EZA51541.1"/>
    </source>
</evidence>
<evidence type="ECO:0008006" key="3">
    <source>
        <dbReference type="Google" id="ProtNLM"/>
    </source>
</evidence>
<dbReference type="AlphaFoldDB" id="A0A026W7E8"/>
<dbReference type="EMBL" id="KK107381">
    <property type="protein sequence ID" value="EZA51541.1"/>
    <property type="molecule type" value="Genomic_DNA"/>
</dbReference>
<reference evidence="1 2" key="1">
    <citation type="journal article" date="2014" name="Curr. Biol.">
        <title>The genome of the clonal raider ant Cerapachys biroi.</title>
        <authorList>
            <person name="Oxley P.R."/>
            <person name="Ji L."/>
            <person name="Fetter-Pruneda I."/>
            <person name="McKenzie S.K."/>
            <person name="Li C."/>
            <person name="Hu H."/>
            <person name="Zhang G."/>
            <person name="Kronauer D.J."/>
        </authorList>
    </citation>
    <scope>NUCLEOTIDE SEQUENCE [LARGE SCALE GENOMIC DNA]</scope>
</reference>
<dbReference type="Proteomes" id="UP000053097">
    <property type="component" value="Unassembled WGS sequence"/>
</dbReference>
<protein>
    <recommendedName>
        <fullName evidence="3">THAP domain-containing protein</fullName>
    </recommendedName>
</protein>
<accession>A0A026W7E8</accession>